<sequence length="301" mass="35251">MTNNPVYSIIIPHHNIPLLLDRCLSSIPQREDVQIIVVDDCSSEKYCNQLHKLERKFNYIEFIFSKECVGGGQARNIGLEHAFGKYVIFADADDFFNYCVDSVLNEYKDKEFDIAYFKGNSLDTNSYLPSNRVAHLNNYIDLYCSGKDKYADKLRYLFGEPWCKIIKRELIVVNNIKYDETKIHNDTTFAYLIGFYARYILVDKRALYCVTTRQDSVSRIISNDRVLSRISVFGRAELFFKKNDIKVPLYTHYVQLVRLLVYGKLFLFRECVKILSDLGYSKLEICFKIVKTFVLIITKRI</sequence>
<dbReference type="InterPro" id="IPR001173">
    <property type="entry name" value="Glyco_trans_2-like"/>
</dbReference>
<keyword evidence="2" id="KW-0808">Transferase</keyword>
<evidence type="ECO:0000259" key="1">
    <source>
        <dbReference type="Pfam" id="PF00535"/>
    </source>
</evidence>
<evidence type="ECO:0000313" key="2">
    <source>
        <dbReference type="EMBL" id="RGS35022.1"/>
    </source>
</evidence>
<feature type="domain" description="Glycosyltransferase 2-like" evidence="1">
    <location>
        <begin position="8"/>
        <end position="118"/>
    </location>
</feature>
<comment type="caution">
    <text evidence="2">The sequence shown here is derived from an EMBL/GenBank/DDBJ whole genome shotgun (WGS) entry which is preliminary data.</text>
</comment>
<dbReference type="InterPro" id="IPR029044">
    <property type="entry name" value="Nucleotide-diphossugar_trans"/>
</dbReference>
<proteinExistence type="predicted"/>
<reference evidence="2 3" key="1">
    <citation type="submission" date="2018-08" db="EMBL/GenBank/DDBJ databases">
        <title>A genome reference for cultivated species of the human gut microbiota.</title>
        <authorList>
            <person name="Zou Y."/>
            <person name="Xue W."/>
            <person name="Luo G."/>
        </authorList>
    </citation>
    <scope>NUCLEOTIDE SEQUENCE [LARGE SCALE GENOMIC DNA]</scope>
    <source>
        <strain evidence="2 3">AF22-3AC</strain>
    </source>
</reference>
<evidence type="ECO:0000313" key="3">
    <source>
        <dbReference type="Proteomes" id="UP000283341"/>
    </source>
</evidence>
<dbReference type="Pfam" id="PF00535">
    <property type="entry name" value="Glycos_transf_2"/>
    <property type="match status" value="1"/>
</dbReference>
<dbReference type="PANTHER" id="PTHR22916">
    <property type="entry name" value="GLYCOSYLTRANSFERASE"/>
    <property type="match status" value="1"/>
</dbReference>
<name>A0A412IDN9_9BACE</name>
<gene>
    <name evidence="2" type="ORF">DWX97_17325</name>
</gene>
<dbReference type="EMBL" id="QRVJ01000017">
    <property type="protein sequence ID" value="RGS35022.1"/>
    <property type="molecule type" value="Genomic_DNA"/>
</dbReference>
<protein>
    <submittedName>
        <fullName evidence="2">Glycosyltransferase family 2 protein</fullName>
    </submittedName>
</protein>
<dbReference type="AlphaFoldDB" id="A0A412IDN9"/>
<dbReference type="RefSeq" id="WP_118403165.1">
    <property type="nucleotide sequence ID" value="NZ_JADNFX010000031.1"/>
</dbReference>
<organism evidence="2 3">
    <name type="scientific">Bacteroides cellulosilyticus</name>
    <dbReference type="NCBI Taxonomy" id="246787"/>
    <lineage>
        <taxon>Bacteria</taxon>
        <taxon>Pseudomonadati</taxon>
        <taxon>Bacteroidota</taxon>
        <taxon>Bacteroidia</taxon>
        <taxon>Bacteroidales</taxon>
        <taxon>Bacteroidaceae</taxon>
        <taxon>Bacteroides</taxon>
    </lineage>
</organism>
<dbReference type="GO" id="GO:0016758">
    <property type="term" value="F:hexosyltransferase activity"/>
    <property type="evidence" value="ECO:0007669"/>
    <property type="project" value="UniProtKB-ARBA"/>
</dbReference>
<dbReference type="CDD" id="cd00761">
    <property type="entry name" value="Glyco_tranf_GTA_type"/>
    <property type="match status" value="1"/>
</dbReference>
<accession>A0A412IDN9</accession>
<dbReference type="Gene3D" id="3.90.550.10">
    <property type="entry name" value="Spore Coat Polysaccharide Biosynthesis Protein SpsA, Chain A"/>
    <property type="match status" value="1"/>
</dbReference>
<dbReference type="SUPFAM" id="SSF53448">
    <property type="entry name" value="Nucleotide-diphospho-sugar transferases"/>
    <property type="match status" value="1"/>
</dbReference>
<dbReference type="Proteomes" id="UP000283341">
    <property type="component" value="Unassembled WGS sequence"/>
</dbReference>